<organism evidence="1 2">
    <name type="scientific">Solanum verrucosum</name>
    <dbReference type="NCBI Taxonomy" id="315347"/>
    <lineage>
        <taxon>Eukaryota</taxon>
        <taxon>Viridiplantae</taxon>
        <taxon>Streptophyta</taxon>
        <taxon>Embryophyta</taxon>
        <taxon>Tracheophyta</taxon>
        <taxon>Spermatophyta</taxon>
        <taxon>Magnoliopsida</taxon>
        <taxon>eudicotyledons</taxon>
        <taxon>Gunneridae</taxon>
        <taxon>Pentapetalae</taxon>
        <taxon>asterids</taxon>
        <taxon>lamiids</taxon>
        <taxon>Solanales</taxon>
        <taxon>Solanaceae</taxon>
        <taxon>Solanoideae</taxon>
        <taxon>Solaneae</taxon>
        <taxon>Solanum</taxon>
    </lineage>
</organism>
<sequence>MNSQIKPQVWTTSKRMQHNMKLFLSSELRHSSKRNIKLLERELRKKFHYNQITPLSEGMWVFLWICRFQFHIRETFHS</sequence>
<reference evidence="1" key="1">
    <citation type="submission" date="2023-08" db="EMBL/GenBank/DDBJ databases">
        <title>A de novo genome assembly of Solanum verrucosum Schlechtendal, a Mexican diploid species geographically isolated from the other diploid A-genome species in potato relatives.</title>
        <authorList>
            <person name="Hosaka K."/>
        </authorList>
    </citation>
    <scope>NUCLEOTIDE SEQUENCE</scope>
    <source>
        <tissue evidence="1">Young leaves</tissue>
    </source>
</reference>
<accession>A0AAF0QK84</accession>
<dbReference type="Proteomes" id="UP001234989">
    <property type="component" value="Chromosome 4"/>
</dbReference>
<dbReference type="EMBL" id="CP133615">
    <property type="protein sequence ID" value="WMV24272.1"/>
    <property type="molecule type" value="Genomic_DNA"/>
</dbReference>
<evidence type="ECO:0000313" key="2">
    <source>
        <dbReference type="Proteomes" id="UP001234989"/>
    </source>
</evidence>
<evidence type="ECO:0000313" key="1">
    <source>
        <dbReference type="EMBL" id="WMV24272.1"/>
    </source>
</evidence>
<protein>
    <submittedName>
        <fullName evidence="1">Uncharacterized protein</fullName>
    </submittedName>
</protein>
<gene>
    <name evidence="1" type="ORF">MTR67_017657</name>
</gene>
<proteinExistence type="predicted"/>
<keyword evidence="2" id="KW-1185">Reference proteome</keyword>
<name>A0AAF0QK84_SOLVR</name>
<dbReference type="AlphaFoldDB" id="A0AAF0QK84"/>